<evidence type="ECO:0000259" key="6">
    <source>
        <dbReference type="PROSITE" id="PS50931"/>
    </source>
</evidence>
<evidence type="ECO:0000313" key="8">
    <source>
        <dbReference type="Proteomes" id="UP001199469"/>
    </source>
</evidence>
<keyword evidence="4" id="KW-0804">Transcription</keyword>
<keyword evidence="8" id="KW-1185">Reference proteome</keyword>
<dbReference type="Pfam" id="PF00126">
    <property type="entry name" value="HTH_1"/>
    <property type="match status" value="1"/>
</dbReference>
<evidence type="ECO:0000313" key="7">
    <source>
        <dbReference type="EMBL" id="MCD2197537.1"/>
    </source>
</evidence>
<feature type="domain" description="HTH lysR-type" evidence="6">
    <location>
        <begin position="5"/>
        <end position="62"/>
    </location>
</feature>
<dbReference type="PANTHER" id="PTHR30419">
    <property type="entry name" value="HTH-TYPE TRANSCRIPTIONAL REGULATOR YBHD"/>
    <property type="match status" value="1"/>
</dbReference>
<evidence type="ECO:0000256" key="4">
    <source>
        <dbReference type="ARBA" id="ARBA00023163"/>
    </source>
</evidence>
<protein>
    <submittedName>
        <fullName evidence="7">LysR family transcriptional regulator</fullName>
    </submittedName>
</protein>
<feature type="compositionally biased region" description="Pro residues" evidence="5">
    <location>
        <begin position="295"/>
        <end position="312"/>
    </location>
</feature>
<dbReference type="CDD" id="cd05466">
    <property type="entry name" value="PBP2_LTTR_substrate"/>
    <property type="match status" value="1"/>
</dbReference>
<proteinExistence type="inferred from homology"/>
<dbReference type="RefSeq" id="WP_230739636.1">
    <property type="nucleotide sequence ID" value="NZ_JAJNDB010000008.1"/>
</dbReference>
<dbReference type="InterPro" id="IPR036390">
    <property type="entry name" value="WH_DNA-bd_sf"/>
</dbReference>
<dbReference type="EMBL" id="JAJNDB010000008">
    <property type="protein sequence ID" value="MCD2197537.1"/>
    <property type="molecule type" value="Genomic_DNA"/>
</dbReference>
<dbReference type="PANTHER" id="PTHR30419:SF31">
    <property type="entry name" value="BLR3139 PROTEIN"/>
    <property type="match status" value="1"/>
</dbReference>
<evidence type="ECO:0000256" key="2">
    <source>
        <dbReference type="ARBA" id="ARBA00023015"/>
    </source>
</evidence>
<reference evidence="7 8" key="1">
    <citation type="submission" date="2021-11" db="EMBL/GenBank/DDBJ databases">
        <title>Draft genome sequence of Actinomycetospora sp. SF1 isolated from the rhizosphere soil.</title>
        <authorList>
            <person name="Duangmal K."/>
            <person name="Chantavorakit T."/>
        </authorList>
    </citation>
    <scope>NUCLEOTIDE SEQUENCE [LARGE SCALE GENOMIC DNA]</scope>
    <source>
        <strain evidence="7 8">TBRC 5722</strain>
    </source>
</reference>
<dbReference type="Proteomes" id="UP001199469">
    <property type="component" value="Unassembled WGS sequence"/>
</dbReference>
<dbReference type="Gene3D" id="3.40.190.290">
    <property type="match status" value="1"/>
</dbReference>
<dbReference type="InterPro" id="IPR005119">
    <property type="entry name" value="LysR_subst-bd"/>
</dbReference>
<keyword evidence="2" id="KW-0805">Transcription regulation</keyword>
<comment type="similarity">
    <text evidence="1">Belongs to the LysR transcriptional regulatory family.</text>
</comment>
<accession>A0ABS8PGY8</accession>
<dbReference type="PRINTS" id="PR00039">
    <property type="entry name" value="HTHLYSR"/>
</dbReference>
<evidence type="ECO:0000256" key="5">
    <source>
        <dbReference type="SAM" id="MobiDB-lite"/>
    </source>
</evidence>
<feature type="region of interest" description="Disordered" evidence="5">
    <location>
        <begin position="292"/>
        <end position="312"/>
    </location>
</feature>
<dbReference type="PROSITE" id="PS50931">
    <property type="entry name" value="HTH_LYSR"/>
    <property type="match status" value="1"/>
</dbReference>
<dbReference type="InterPro" id="IPR036388">
    <property type="entry name" value="WH-like_DNA-bd_sf"/>
</dbReference>
<evidence type="ECO:0000256" key="1">
    <source>
        <dbReference type="ARBA" id="ARBA00009437"/>
    </source>
</evidence>
<sequence>MSGDVLMRQLEYLVALAREEHFGRAAQACHASQPALSTGLAKLERDLGVTLIHHGHRFAGFTEEGRRVLGWAHRILAERDGLHDDLARMRGGLDATLRLGAIPTAMPTVSTLTGGFCAEHPRARVRVEELSSTEIVARLGDFTLDAGLTYLDPEPPAGTRAVELYRERYLLLTPEHLVPPDGEVGWAEAADRPLCALVRLMRNRRILESAALAAGARLRPVIEADSVAALYTHAARGWSCIVAHTWLDGFGVPPGMRALELPAVPTPPVGILTAAEDPPSLVTAALLATVARPSPADPPSPRHLPSLPDPSS</sequence>
<keyword evidence="3" id="KW-0238">DNA-binding</keyword>
<organism evidence="7 8">
    <name type="scientific">Actinomycetospora endophytica</name>
    <dbReference type="NCBI Taxonomy" id="2291215"/>
    <lineage>
        <taxon>Bacteria</taxon>
        <taxon>Bacillati</taxon>
        <taxon>Actinomycetota</taxon>
        <taxon>Actinomycetes</taxon>
        <taxon>Pseudonocardiales</taxon>
        <taxon>Pseudonocardiaceae</taxon>
        <taxon>Actinomycetospora</taxon>
    </lineage>
</organism>
<dbReference type="SUPFAM" id="SSF53850">
    <property type="entry name" value="Periplasmic binding protein-like II"/>
    <property type="match status" value="1"/>
</dbReference>
<dbReference type="InterPro" id="IPR050950">
    <property type="entry name" value="HTH-type_LysR_regulators"/>
</dbReference>
<comment type="caution">
    <text evidence="7">The sequence shown here is derived from an EMBL/GenBank/DDBJ whole genome shotgun (WGS) entry which is preliminary data.</text>
</comment>
<dbReference type="Pfam" id="PF03466">
    <property type="entry name" value="LysR_substrate"/>
    <property type="match status" value="1"/>
</dbReference>
<name>A0ABS8PGY8_9PSEU</name>
<dbReference type="SUPFAM" id="SSF46785">
    <property type="entry name" value="Winged helix' DNA-binding domain"/>
    <property type="match status" value="1"/>
</dbReference>
<evidence type="ECO:0000256" key="3">
    <source>
        <dbReference type="ARBA" id="ARBA00023125"/>
    </source>
</evidence>
<dbReference type="Gene3D" id="1.10.10.10">
    <property type="entry name" value="Winged helix-like DNA-binding domain superfamily/Winged helix DNA-binding domain"/>
    <property type="match status" value="1"/>
</dbReference>
<dbReference type="InterPro" id="IPR000847">
    <property type="entry name" value="LysR_HTH_N"/>
</dbReference>
<gene>
    <name evidence="7" type="ORF">LQ327_29615</name>
</gene>